<evidence type="ECO:0000313" key="6">
    <source>
        <dbReference type="EMBL" id="MFG1373280.1"/>
    </source>
</evidence>
<dbReference type="InterPro" id="IPR050397">
    <property type="entry name" value="Env_Response_Regulators"/>
</dbReference>
<accession>A0ABW6ZZ16</accession>
<evidence type="ECO:0000313" key="7">
    <source>
        <dbReference type="Proteomes" id="UP001604002"/>
    </source>
</evidence>
<feature type="domain" description="HTH crp-type" evidence="5">
    <location>
        <begin position="184"/>
        <end position="252"/>
    </location>
</feature>
<evidence type="ECO:0000259" key="4">
    <source>
        <dbReference type="PROSITE" id="PS50042"/>
    </source>
</evidence>
<dbReference type="InterPro" id="IPR014710">
    <property type="entry name" value="RmlC-like_jellyroll"/>
</dbReference>
<dbReference type="PANTHER" id="PTHR24567">
    <property type="entry name" value="CRP FAMILY TRANSCRIPTIONAL REGULATORY PROTEIN"/>
    <property type="match status" value="1"/>
</dbReference>
<dbReference type="Proteomes" id="UP001604002">
    <property type="component" value="Unassembled WGS sequence"/>
</dbReference>
<keyword evidence="3" id="KW-0804">Transcription</keyword>
<keyword evidence="1" id="KW-0805">Transcription regulation</keyword>
<dbReference type="SUPFAM" id="SSF46785">
    <property type="entry name" value="Winged helix' DNA-binding domain"/>
    <property type="match status" value="1"/>
</dbReference>
<dbReference type="PANTHER" id="PTHR24567:SF26">
    <property type="entry name" value="REGULATORY PROTEIN YEIL"/>
    <property type="match status" value="1"/>
</dbReference>
<keyword evidence="2" id="KW-0238">DNA-binding</keyword>
<dbReference type="EMBL" id="JBAFVH010000007">
    <property type="protein sequence ID" value="MFG1373280.1"/>
    <property type="molecule type" value="Genomic_DNA"/>
</dbReference>
<dbReference type="RefSeq" id="WP_393993070.1">
    <property type="nucleotide sequence ID" value="NZ_JBAFVH010000007.1"/>
</dbReference>
<dbReference type="Pfam" id="PF00027">
    <property type="entry name" value="cNMP_binding"/>
    <property type="match status" value="1"/>
</dbReference>
<dbReference type="CDD" id="cd00038">
    <property type="entry name" value="CAP_ED"/>
    <property type="match status" value="1"/>
</dbReference>
<evidence type="ECO:0000256" key="1">
    <source>
        <dbReference type="ARBA" id="ARBA00023015"/>
    </source>
</evidence>
<reference evidence="6 7" key="1">
    <citation type="submission" date="2024-02" db="EMBL/GenBank/DDBJ databases">
        <title>Expansion and revision of Xanthobacter and proposal of Roseixanthobacter gen. nov.</title>
        <authorList>
            <person name="Soltysiak M.P.M."/>
            <person name="Jalihal A."/>
            <person name="Ory A."/>
            <person name="Chrisophersen C."/>
            <person name="Lee A.D."/>
            <person name="Boulton J."/>
            <person name="Springer M."/>
        </authorList>
    </citation>
    <scope>NUCLEOTIDE SEQUENCE [LARGE SCALE GENOMIC DNA]</scope>
    <source>
        <strain evidence="6 7">23A</strain>
    </source>
</reference>
<dbReference type="InterPro" id="IPR036390">
    <property type="entry name" value="WH_DNA-bd_sf"/>
</dbReference>
<gene>
    <name evidence="6" type="ORF">V5F32_13985</name>
</gene>
<protein>
    <submittedName>
        <fullName evidence="6">Cyclic nucleotide-binding domain-containing protein</fullName>
    </submittedName>
</protein>
<evidence type="ECO:0000256" key="3">
    <source>
        <dbReference type="ARBA" id="ARBA00023163"/>
    </source>
</evidence>
<dbReference type="SMART" id="SM00100">
    <property type="entry name" value="cNMP"/>
    <property type="match status" value="1"/>
</dbReference>
<evidence type="ECO:0000259" key="5">
    <source>
        <dbReference type="PROSITE" id="PS51063"/>
    </source>
</evidence>
<dbReference type="InterPro" id="IPR018490">
    <property type="entry name" value="cNMP-bd_dom_sf"/>
</dbReference>
<sequence>MSLDYMIQYLDFTYLLLPIDIYQAVASIGSSAPIEACMRPEDAAAIRDLLLFRDAREDTFAELVRAGFLQRFPPGVTLINESEPADFLYVVVEGLVELFATSGDRETTMSIVEPVGTFILAAVLNDQVYLQSARTLEKAQILMIPAEKVREALGTDPAFTHAVVTELARGYRRAIKEVKNQKLRTGAERLANWLLRQAVPSDTEARVRLRFEKRVLSSLLGMTPENLSRALSALKPHGVVILGPEILIQDQAALLRFANPSPLVDGPE</sequence>
<dbReference type="PROSITE" id="PS51063">
    <property type="entry name" value="HTH_CRP_2"/>
    <property type="match status" value="1"/>
</dbReference>
<organism evidence="6 7">
    <name type="scientific">Xanthobacter oligotrophicus</name>
    <dbReference type="NCBI Taxonomy" id="2607286"/>
    <lineage>
        <taxon>Bacteria</taxon>
        <taxon>Pseudomonadati</taxon>
        <taxon>Pseudomonadota</taxon>
        <taxon>Alphaproteobacteria</taxon>
        <taxon>Hyphomicrobiales</taxon>
        <taxon>Xanthobacteraceae</taxon>
        <taxon>Xanthobacter</taxon>
    </lineage>
</organism>
<proteinExistence type="predicted"/>
<dbReference type="InterPro" id="IPR036388">
    <property type="entry name" value="WH-like_DNA-bd_sf"/>
</dbReference>
<dbReference type="InterPro" id="IPR000595">
    <property type="entry name" value="cNMP-bd_dom"/>
</dbReference>
<evidence type="ECO:0000256" key="2">
    <source>
        <dbReference type="ARBA" id="ARBA00023125"/>
    </source>
</evidence>
<dbReference type="InterPro" id="IPR012318">
    <property type="entry name" value="HTH_CRP"/>
</dbReference>
<dbReference type="Pfam" id="PF13545">
    <property type="entry name" value="HTH_Crp_2"/>
    <property type="match status" value="1"/>
</dbReference>
<dbReference type="SUPFAM" id="SSF51206">
    <property type="entry name" value="cAMP-binding domain-like"/>
    <property type="match status" value="1"/>
</dbReference>
<comment type="caution">
    <text evidence="6">The sequence shown here is derived from an EMBL/GenBank/DDBJ whole genome shotgun (WGS) entry which is preliminary data.</text>
</comment>
<name>A0ABW6ZZ16_9HYPH</name>
<dbReference type="PROSITE" id="PS50042">
    <property type="entry name" value="CNMP_BINDING_3"/>
    <property type="match status" value="1"/>
</dbReference>
<dbReference type="NCBIfam" id="NF006901">
    <property type="entry name" value="PRK09392.1"/>
    <property type="match status" value="1"/>
</dbReference>
<keyword evidence="7" id="KW-1185">Reference proteome</keyword>
<dbReference type="Gene3D" id="2.60.120.10">
    <property type="entry name" value="Jelly Rolls"/>
    <property type="match status" value="1"/>
</dbReference>
<feature type="domain" description="Cyclic nucleotide-binding" evidence="4">
    <location>
        <begin position="51"/>
        <end position="170"/>
    </location>
</feature>
<dbReference type="Gene3D" id="1.10.10.10">
    <property type="entry name" value="Winged helix-like DNA-binding domain superfamily/Winged helix DNA-binding domain"/>
    <property type="match status" value="1"/>
</dbReference>